<sequence>MKNIDNTSHQVTETLSKPVTVDTAQHMLAGRLPVSLFAPYLITAVALAMAYGSSFLLADTLRAAGYAASTAGSIVSVGTVATLVGSLFAGRLAERTGILPLLATSASIMAAAMACFAMIGTGGLPLAYAGGLLLGLGWAIFYMLAPIQLIHCLKPSARLEALTHLSGSQMLGIGVSAPLGRVIADHFGGPSNTYAFYAGFCALAAAFSLVIRRRMAVQPQLPMRAVALSVPATLSILRAKTVAPVIMMGIAACMFAGLSTFQSLYADSRGLTPDIFFLTFTVITVALRFSVAPMIGKLALGPLALALFVVTLLGLTLLVANAGSSILYILSTVLFAAGYGLTYSTLNAMVVNLAGERGLSVPVASQVFTLGYFVGLFGFPYFAGSLIAADGIDTALLVMVGLVTANIAIAGWMLHWTRTEIA</sequence>
<reference evidence="7" key="1">
    <citation type="submission" date="2016-08" db="EMBL/GenBank/DDBJ databases">
        <authorList>
            <person name="Varghese N."/>
            <person name="Submissions Spin"/>
        </authorList>
    </citation>
    <scope>NUCLEOTIDE SEQUENCE [LARGE SCALE GENOMIC DNA]</scope>
    <source>
        <strain evidence="7">HAMBI 2971</strain>
    </source>
</reference>
<feature type="transmembrane region" description="Helical" evidence="4">
    <location>
        <begin position="37"/>
        <end position="58"/>
    </location>
</feature>
<accession>A0A1C3V7E3</accession>
<protein>
    <submittedName>
        <fullName evidence="6">Cyanate permease</fullName>
    </submittedName>
</protein>
<evidence type="ECO:0000256" key="3">
    <source>
        <dbReference type="ARBA" id="ARBA00023136"/>
    </source>
</evidence>
<name>A0A1C3V7E3_9HYPH</name>
<dbReference type="InterPro" id="IPR011701">
    <property type="entry name" value="MFS"/>
</dbReference>
<feature type="transmembrane region" description="Helical" evidence="4">
    <location>
        <begin position="64"/>
        <end position="89"/>
    </location>
</feature>
<dbReference type="RefSeq" id="WP_092846790.1">
    <property type="nucleotide sequence ID" value="NZ_FMAH01000009.1"/>
</dbReference>
<dbReference type="PANTHER" id="PTHR23531:SF1">
    <property type="entry name" value="QUINOLENE RESISTANCE PROTEIN NORA"/>
    <property type="match status" value="1"/>
</dbReference>
<keyword evidence="3 4" id="KW-0472">Membrane</keyword>
<proteinExistence type="predicted"/>
<feature type="transmembrane region" description="Helical" evidence="4">
    <location>
        <begin position="245"/>
        <end position="265"/>
    </location>
</feature>
<dbReference type="Pfam" id="PF07690">
    <property type="entry name" value="MFS_1"/>
    <property type="match status" value="1"/>
</dbReference>
<dbReference type="InterPro" id="IPR020846">
    <property type="entry name" value="MFS_dom"/>
</dbReference>
<keyword evidence="2 4" id="KW-1133">Transmembrane helix</keyword>
<evidence type="ECO:0000259" key="5">
    <source>
        <dbReference type="PROSITE" id="PS50850"/>
    </source>
</evidence>
<evidence type="ECO:0000313" key="6">
    <source>
        <dbReference type="EMBL" id="SCB23736.1"/>
    </source>
</evidence>
<evidence type="ECO:0000256" key="1">
    <source>
        <dbReference type="ARBA" id="ARBA00022692"/>
    </source>
</evidence>
<feature type="domain" description="Major facilitator superfamily (MFS) profile" evidence="5">
    <location>
        <begin position="32"/>
        <end position="418"/>
    </location>
</feature>
<dbReference type="Gene3D" id="1.20.1250.20">
    <property type="entry name" value="MFS general substrate transporter like domains"/>
    <property type="match status" value="1"/>
</dbReference>
<evidence type="ECO:0000313" key="7">
    <source>
        <dbReference type="Proteomes" id="UP000199435"/>
    </source>
</evidence>
<dbReference type="SUPFAM" id="SSF103473">
    <property type="entry name" value="MFS general substrate transporter"/>
    <property type="match status" value="2"/>
</dbReference>
<feature type="transmembrane region" description="Helical" evidence="4">
    <location>
        <begin position="326"/>
        <end position="346"/>
    </location>
</feature>
<dbReference type="AlphaFoldDB" id="A0A1C3V7E3"/>
<evidence type="ECO:0000256" key="2">
    <source>
        <dbReference type="ARBA" id="ARBA00022989"/>
    </source>
</evidence>
<feature type="transmembrane region" description="Helical" evidence="4">
    <location>
        <begin position="271"/>
        <end position="291"/>
    </location>
</feature>
<keyword evidence="7" id="KW-1185">Reference proteome</keyword>
<organism evidence="6 7">
    <name type="scientific">Rhizobium miluonense</name>
    <dbReference type="NCBI Taxonomy" id="411945"/>
    <lineage>
        <taxon>Bacteria</taxon>
        <taxon>Pseudomonadati</taxon>
        <taxon>Pseudomonadota</taxon>
        <taxon>Alphaproteobacteria</taxon>
        <taxon>Hyphomicrobiales</taxon>
        <taxon>Rhizobiaceae</taxon>
        <taxon>Rhizobium/Agrobacterium group</taxon>
        <taxon>Rhizobium</taxon>
    </lineage>
</organism>
<feature type="transmembrane region" description="Helical" evidence="4">
    <location>
        <begin position="101"/>
        <end position="120"/>
    </location>
</feature>
<dbReference type="Proteomes" id="UP000199435">
    <property type="component" value="Unassembled WGS sequence"/>
</dbReference>
<feature type="transmembrane region" description="Helical" evidence="4">
    <location>
        <begin position="126"/>
        <end position="150"/>
    </location>
</feature>
<dbReference type="GO" id="GO:0022857">
    <property type="term" value="F:transmembrane transporter activity"/>
    <property type="evidence" value="ECO:0007669"/>
    <property type="project" value="InterPro"/>
</dbReference>
<dbReference type="PANTHER" id="PTHR23531">
    <property type="entry name" value="QUINOLENE RESISTANCE PROTEIN NORA"/>
    <property type="match status" value="1"/>
</dbReference>
<feature type="transmembrane region" description="Helical" evidence="4">
    <location>
        <begin position="194"/>
        <end position="211"/>
    </location>
</feature>
<dbReference type="PROSITE" id="PS50850">
    <property type="entry name" value="MFS"/>
    <property type="match status" value="1"/>
</dbReference>
<dbReference type="STRING" id="411945.GA0061102_1009111"/>
<feature type="transmembrane region" description="Helical" evidence="4">
    <location>
        <begin position="162"/>
        <end position="182"/>
    </location>
</feature>
<dbReference type="OrthoDB" id="8046314at2"/>
<feature type="transmembrane region" description="Helical" evidence="4">
    <location>
        <begin position="367"/>
        <end position="389"/>
    </location>
</feature>
<dbReference type="InterPro" id="IPR052714">
    <property type="entry name" value="MFS_Exporter"/>
</dbReference>
<gene>
    <name evidence="6" type="ORF">GA0061102_1009111</name>
</gene>
<feature type="transmembrane region" description="Helical" evidence="4">
    <location>
        <begin position="395"/>
        <end position="414"/>
    </location>
</feature>
<keyword evidence="1 4" id="KW-0812">Transmembrane</keyword>
<feature type="transmembrane region" description="Helical" evidence="4">
    <location>
        <begin position="298"/>
        <end position="320"/>
    </location>
</feature>
<evidence type="ECO:0000256" key="4">
    <source>
        <dbReference type="SAM" id="Phobius"/>
    </source>
</evidence>
<dbReference type="EMBL" id="FMAH01000009">
    <property type="protein sequence ID" value="SCB23736.1"/>
    <property type="molecule type" value="Genomic_DNA"/>
</dbReference>
<dbReference type="InterPro" id="IPR036259">
    <property type="entry name" value="MFS_trans_sf"/>
</dbReference>